<dbReference type="SUPFAM" id="SSF56399">
    <property type="entry name" value="ADP-ribosylation"/>
    <property type="match status" value="1"/>
</dbReference>
<dbReference type="OrthoDB" id="3335358at2759"/>
<evidence type="ECO:0000313" key="2">
    <source>
        <dbReference type="Proteomes" id="UP000027195"/>
    </source>
</evidence>
<organism evidence="1 2">
    <name type="scientific">Botryobasidium botryosum (strain FD-172 SS1)</name>
    <dbReference type="NCBI Taxonomy" id="930990"/>
    <lineage>
        <taxon>Eukaryota</taxon>
        <taxon>Fungi</taxon>
        <taxon>Dikarya</taxon>
        <taxon>Basidiomycota</taxon>
        <taxon>Agaricomycotina</taxon>
        <taxon>Agaricomycetes</taxon>
        <taxon>Cantharellales</taxon>
        <taxon>Botryobasidiaceae</taxon>
        <taxon>Botryobasidium</taxon>
    </lineage>
</organism>
<accession>A0A067M1M7</accession>
<name>A0A067M1M7_BOTB1</name>
<dbReference type="PANTHER" id="PTHR34129:SF1">
    <property type="entry name" value="DUF952 DOMAIN-CONTAINING PROTEIN"/>
    <property type="match status" value="1"/>
</dbReference>
<dbReference type="Proteomes" id="UP000027195">
    <property type="component" value="Unassembled WGS sequence"/>
</dbReference>
<dbReference type="Gene3D" id="3.20.170.20">
    <property type="entry name" value="Protein of unknown function DUF952"/>
    <property type="match status" value="1"/>
</dbReference>
<dbReference type="STRING" id="930990.A0A067M1M7"/>
<proteinExistence type="predicted"/>
<reference evidence="2" key="1">
    <citation type="journal article" date="2014" name="Proc. Natl. Acad. Sci. U.S.A.">
        <title>Extensive sampling of basidiomycete genomes demonstrates inadequacy of the white-rot/brown-rot paradigm for wood decay fungi.</title>
        <authorList>
            <person name="Riley R."/>
            <person name="Salamov A.A."/>
            <person name="Brown D.W."/>
            <person name="Nagy L.G."/>
            <person name="Floudas D."/>
            <person name="Held B.W."/>
            <person name="Levasseur A."/>
            <person name="Lombard V."/>
            <person name="Morin E."/>
            <person name="Otillar R."/>
            <person name="Lindquist E.A."/>
            <person name="Sun H."/>
            <person name="LaButti K.M."/>
            <person name="Schmutz J."/>
            <person name="Jabbour D."/>
            <person name="Luo H."/>
            <person name="Baker S.E."/>
            <person name="Pisabarro A.G."/>
            <person name="Walton J.D."/>
            <person name="Blanchette R.A."/>
            <person name="Henrissat B."/>
            <person name="Martin F."/>
            <person name="Cullen D."/>
            <person name="Hibbett D.S."/>
            <person name="Grigoriev I.V."/>
        </authorList>
    </citation>
    <scope>NUCLEOTIDE SEQUENCE [LARGE SCALE GENOMIC DNA]</scope>
    <source>
        <strain evidence="2">FD-172 SS1</strain>
    </source>
</reference>
<dbReference type="HOGENOM" id="CLU_129452_2_0_1"/>
<keyword evidence="2" id="KW-1185">Reference proteome</keyword>
<dbReference type="InterPro" id="IPR009297">
    <property type="entry name" value="DUF952"/>
</dbReference>
<gene>
    <name evidence="1" type="ORF">BOTBODRAFT_562383</name>
</gene>
<evidence type="ECO:0008006" key="3">
    <source>
        <dbReference type="Google" id="ProtNLM"/>
    </source>
</evidence>
<protein>
    <recommendedName>
        <fullName evidence="3">DUF952 domain-containing protein</fullName>
    </recommendedName>
</protein>
<dbReference type="PANTHER" id="PTHR34129">
    <property type="entry name" value="BLR1139 PROTEIN"/>
    <property type="match status" value="1"/>
</dbReference>
<dbReference type="EMBL" id="KL198088">
    <property type="protein sequence ID" value="KDQ08610.1"/>
    <property type="molecule type" value="Genomic_DNA"/>
</dbReference>
<dbReference type="AlphaFoldDB" id="A0A067M1M7"/>
<dbReference type="Pfam" id="PF06108">
    <property type="entry name" value="DUF952"/>
    <property type="match status" value="1"/>
</dbReference>
<dbReference type="InParanoid" id="A0A067M1M7"/>
<evidence type="ECO:0000313" key="1">
    <source>
        <dbReference type="EMBL" id="KDQ08610.1"/>
    </source>
</evidence>
<sequence length="136" mass="15273">MHRHPFRTLPAYVYKILADEPPTILPRDLPRTELDAQDGFIHLSDAGRVPHTADLYFGSARTIWLLKISVAKLQTESGELRFADPGCLHLHGEREGEFVRLGDGIVVGVKQCDRKEGATWAEALKDLSGKENWLID</sequence>